<evidence type="ECO:0000256" key="1">
    <source>
        <dbReference type="ARBA" id="ARBA00004418"/>
    </source>
</evidence>
<feature type="signal peptide" evidence="3">
    <location>
        <begin position="1"/>
        <end position="30"/>
    </location>
</feature>
<evidence type="ECO:0000313" key="5">
    <source>
        <dbReference type="EMBL" id="TDK41379.1"/>
    </source>
</evidence>
<accession>A0A4R5UQP2</accession>
<dbReference type="EMBL" id="SMUV01000074">
    <property type="protein sequence ID" value="TDK41379.1"/>
    <property type="molecule type" value="Genomic_DNA"/>
</dbReference>
<dbReference type="InterPro" id="IPR030678">
    <property type="entry name" value="Peptide/Ni-bd"/>
</dbReference>
<dbReference type="SUPFAM" id="SSF53850">
    <property type="entry name" value="Periplasmic binding protein-like II"/>
    <property type="match status" value="1"/>
</dbReference>
<evidence type="ECO:0000256" key="3">
    <source>
        <dbReference type="SAM" id="SignalP"/>
    </source>
</evidence>
<dbReference type="OrthoDB" id="9803988at2"/>
<proteinExistence type="inferred from homology"/>
<dbReference type="InterPro" id="IPR039424">
    <property type="entry name" value="SBP_5"/>
</dbReference>
<dbReference type="Pfam" id="PF00496">
    <property type="entry name" value="SBP_bac_5"/>
    <property type="match status" value="1"/>
</dbReference>
<dbReference type="InterPro" id="IPR000914">
    <property type="entry name" value="SBP_5_dom"/>
</dbReference>
<keyword evidence="6" id="KW-1185">Reference proteome</keyword>
<evidence type="ECO:0000313" key="6">
    <source>
        <dbReference type="Proteomes" id="UP000295301"/>
    </source>
</evidence>
<sequence length="520" mass="56344">MKTTTQQGLLGLAFAAGLGVMAGLPGAALASDDTIIWGKPGEITGFDAHVAGTVTSWQMYQMVYETLLTTDDAMALQPGLAESWEQTSPTSYVFRIRPGATFSNGRPVVAADVIGSLMRIKNPETASYWTAQLGTIAKIEAPDDHTVTVELEAPHTAFLAALAHITAAILPIKELEDGSFDPTSQLMGSGPFMVAEHKQDESWTLAKNPHYWRKDAAAPGTLSAPIIPDDSARMAALRDGRIDFTTFSNPDVALMLSRDSNIEVLPQQTTNYYRMDVNAKSEASAFHDKRVRQAFNLALDRDAINNLVFAGSTTVDYPVPAAFGKSACQNAPTYALSREDRLAKAKALLAEAGTTAPEITIMATSADPVYGRIAQVAQQSVAEAGFVADIVQPPMAEYLDKVFTKGDFDVSLSWLAGYTDPTMVIAWWNPTFAVWNQSFQEDVPALDTALEEVKSLPDGEIRDAKLVEICDLIDDGANLLALVSRTDYIAYRADKIEVKAANRSGSSNTFQFIYDFKSLD</sequence>
<dbReference type="GO" id="GO:1904680">
    <property type="term" value="F:peptide transmembrane transporter activity"/>
    <property type="evidence" value="ECO:0007669"/>
    <property type="project" value="TreeGrafter"/>
</dbReference>
<feature type="domain" description="Solute-binding protein family 5" evidence="4">
    <location>
        <begin position="76"/>
        <end position="429"/>
    </location>
</feature>
<comment type="similarity">
    <text evidence="2">Belongs to the bacterial solute-binding protein 5 family.</text>
</comment>
<organism evidence="5 6">
    <name type="scientific">Antarcticimicrobium luteum</name>
    <dbReference type="NCBI Taxonomy" id="2547397"/>
    <lineage>
        <taxon>Bacteria</taxon>
        <taxon>Pseudomonadati</taxon>
        <taxon>Pseudomonadota</taxon>
        <taxon>Alphaproteobacteria</taxon>
        <taxon>Rhodobacterales</taxon>
        <taxon>Paracoccaceae</taxon>
        <taxon>Antarcticimicrobium</taxon>
    </lineage>
</organism>
<evidence type="ECO:0000259" key="4">
    <source>
        <dbReference type="Pfam" id="PF00496"/>
    </source>
</evidence>
<dbReference type="Proteomes" id="UP000295301">
    <property type="component" value="Unassembled WGS sequence"/>
</dbReference>
<dbReference type="CDD" id="cd00995">
    <property type="entry name" value="PBP2_NikA_DppA_OppA_like"/>
    <property type="match status" value="1"/>
</dbReference>
<dbReference type="PIRSF" id="PIRSF002741">
    <property type="entry name" value="MppA"/>
    <property type="match status" value="1"/>
</dbReference>
<name>A0A4R5UQP2_9RHOB</name>
<dbReference type="GO" id="GO:0043190">
    <property type="term" value="C:ATP-binding cassette (ABC) transporter complex"/>
    <property type="evidence" value="ECO:0007669"/>
    <property type="project" value="InterPro"/>
</dbReference>
<gene>
    <name evidence="5" type="ORF">E1832_22110</name>
</gene>
<dbReference type="GO" id="GO:0030288">
    <property type="term" value="C:outer membrane-bounded periplasmic space"/>
    <property type="evidence" value="ECO:0007669"/>
    <property type="project" value="UniProtKB-ARBA"/>
</dbReference>
<dbReference type="GO" id="GO:0015833">
    <property type="term" value="P:peptide transport"/>
    <property type="evidence" value="ECO:0007669"/>
    <property type="project" value="TreeGrafter"/>
</dbReference>
<comment type="caution">
    <text evidence="5">The sequence shown here is derived from an EMBL/GenBank/DDBJ whole genome shotgun (WGS) entry which is preliminary data.</text>
</comment>
<reference evidence="5 6" key="1">
    <citation type="submission" date="2019-03" db="EMBL/GenBank/DDBJ databases">
        <title>Ruegeria lutea sp. nov., a novel strain, isolated from marine sediment, the Masan Bay, South Korea.</title>
        <authorList>
            <person name="Kim J."/>
            <person name="Kim D.-Y."/>
            <person name="Lee S.-S."/>
        </authorList>
    </citation>
    <scope>NUCLEOTIDE SEQUENCE [LARGE SCALE GENOMIC DNA]</scope>
    <source>
        <strain evidence="5 6">318-1</strain>
    </source>
</reference>
<dbReference type="Gene3D" id="3.10.105.10">
    <property type="entry name" value="Dipeptide-binding Protein, Domain 3"/>
    <property type="match status" value="1"/>
</dbReference>
<evidence type="ECO:0000256" key="2">
    <source>
        <dbReference type="ARBA" id="ARBA00005695"/>
    </source>
</evidence>
<keyword evidence="3" id="KW-0732">Signal</keyword>
<dbReference type="PANTHER" id="PTHR30290">
    <property type="entry name" value="PERIPLASMIC BINDING COMPONENT OF ABC TRANSPORTER"/>
    <property type="match status" value="1"/>
</dbReference>
<dbReference type="AlphaFoldDB" id="A0A4R5UQP2"/>
<protein>
    <submittedName>
        <fullName evidence="5">ABC transporter substrate-binding protein</fullName>
    </submittedName>
</protein>
<comment type="subcellular location">
    <subcellularLocation>
        <location evidence="1">Periplasm</location>
    </subcellularLocation>
</comment>
<feature type="chain" id="PRO_5020794336" evidence="3">
    <location>
        <begin position="31"/>
        <end position="520"/>
    </location>
</feature>
<dbReference type="Gene3D" id="3.40.190.10">
    <property type="entry name" value="Periplasmic binding protein-like II"/>
    <property type="match status" value="1"/>
</dbReference>
<dbReference type="Gene3D" id="3.90.76.10">
    <property type="entry name" value="Dipeptide-binding Protein, Domain 1"/>
    <property type="match status" value="1"/>
</dbReference>
<dbReference type="RefSeq" id="WP_133361947.1">
    <property type="nucleotide sequence ID" value="NZ_SMUV01000074.1"/>
</dbReference>